<proteinExistence type="inferred from homology"/>
<evidence type="ECO:0000259" key="9">
    <source>
        <dbReference type="Pfam" id="PF10502"/>
    </source>
</evidence>
<keyword evidence="7" id="KW-0472">Membrane</keyword>
<reference evidence="10 11" key="1">
    <citation type="submission" date="2018-08" db="EMBL/GenBank/DDBJ databases">
        <title>Sequencing the genomes of 1000 actinobacteria strains.</title>
        <authorList>
            <person name="Klenk H.-P."/>
        </authorList>
    </citation>
    <scope>NUCLEOTIDE SEQUENCE [LARGE SCALE GENOMIC DNA]</scope>
    <source>
        <strain evidence="10 11">DSM 43927</strain>
    </source>
</reference>
<comment type="caution">
    <text evidence="10">The sequence shown here is derived from an EMBL/GenBank/DDBJ whole genome shotgun (WGS) entry which is preliminary data.</text>
</comment>
<evidence type="ECO:0000256" key="1">
    <source>
        <dbReference type="ARBA" id="ARBA00000677"/>
    </source>
</evidence>
<dbReference type="AlphaFoldDB" id="A0A3D9SR29"/>
<dbReference type="PRINTS" id="PR00727">
    <property type="entry name" value="LEADERPTASE"/>
</dbReference>
<organism evidence="10 11">
    <name type="scientific">Thermomonospora umbrina</name>
    <dbReference type="NCBI Taxonomy" id="111806"/>
    <lineage>
        <taxon>Bacteria</taxon>
        <taxon>Bacillati</taxon>
        <taxon>Actinomycetota</taxon>
        <taxon>Actinomycetes</taxon>
        <taxon>Streptosporangiales</taxon>
        <taxon>Thermomonosporaceae</taxon>
        <taxon>Thermomonospora</taxon>
    </lineage>
</organism>
<dbReference type="PANTHER" id="PTHR43390">
    <property type="entry name" value="SIGNAL PEPTIDASE I"/>
    <property type="match status" value="1"/>
</dbReference>
<keyword evidence="7" id="KW-0645">Protease</keyword>
<sequence length="276" mass="30579">MSVDEAVGKKRRRRWRELLVLAGFALVLTMIVRTFVVQPFYIPSESMENTLRVGDRVLVNKFVYRTRDVQRGEVVVFHGEDSWDAGKRSGSNPLIGAARAVGGLFGIAPGKKEYVKRVVGAGGDWVRCCDAQGRITVNGVPVDERDYLFRDPITNEQDRPSDRPFEVLVPPGSLWVMGDHRSQSRDSRAHRDAPGGGVIPEKNVVGRAFVIIWPLDRAGNLPVPDPLQAPTLHAPSPTLGLAAALSLTFLGRGDRLSLPGRPPGRRRRARRGRIRR</sequence>
<evidence type="ECO:0000256" key="7">
    <source>
        <dbReference type="RuleBase" id="RU362042"/>
    </source>
</evidence>
<feature type="compositionally biased region" description="Basic and acidic residues" evidence="8">
    <location>
        <begin position="178"/>
        <end position="193"/>
    </location>
</feature>
<evidence type="ECO:0000256" key="4">
    <source>
        <dbReference type="ARBA" id="ARBA00013208"/>
    </source>
</evidence>
<dbReference type="InterPro" id="IPR019533">
    <property type="entry name" value="Peptidase_S26"/>
</dbReference>
<dbReference type="GO" id="GO:0004252">
    <property type="term" value="F:serine-type endopeptidase activity"/>
    <property type="evidence" value="ECO:0007669"/>
    <property type="project" value="InterPro"/>
</dbReference>
<evidence type="ECO:0000313" key="10">
    <source>
        <dbReference type="EMBL" id="REE98402.1"/>
    </source>
</evidence>
<dbReference type="EC" id="3.4.21.89" evidence="4 7"/>
<name>A0A3D9SR29_9ACTN</name>
<dbReference type="Pfam" id="PF10502">
    <property type="entry name" value="Peptidase_S26"/>
    <property type="match status" value="1"/>
</dbReference>
<feature type="region of interest" description="Disordered" evidence="8">
    <location>
        <begin position="253"/>
        <end position="276"/>
    </location>
</feature>
<keyword evidence="7" id="KW-1133">Transmembrane helix</keyword>
<comment type="catalytic activity">
    <reaction evidence="1 7">
        <text>Cleavage of hydrophobic, N-terminal signal or leader sequences from secreted and periplasmic proteins.</text>
        <dbReference type="EC" id="3.4.21.89"/>
    </reaction>
</comment>
<dbReference type="CDD" id="cd06530">
    <property type="entry name" value="S26_SPase_I"/>
    <property type="match status" value="1"/>
</dbReference>
<dbReference type="EMBL" id="QTTT01000001">
    <property type="protein sequence ID" value="REE98402.1"/>
    <property type="molecule type" value="Genomic_DNA"/>
</dbReference>
<feature type="domain" description="Peptidase S26" evidence="9">
    <location>
        <begin position="15"/>
        <end position="213"/>
    </location>
</feature>
<feature type="active site" evidence="6">
    <location>
        <position position="46"/>
    </location>
</feature>
<dbReference type="Proteomes" id="UP000256661">
    <property type="component" value="Unassembled WGS sequence"/>
</dbReference>
<evidence type="ECO:0000256" key="2">
    <source>
        <dbReference type="ARBA" id="ARBA00004401"/>
    </source>
</evidence>
<evidence type="ECO:0000256" key="3">
    <source>
        <dbReference type="ARBA" id="ARBA00009370"/>
    </source>
</evidence>
<comment type="subcellular location">
    <subcellularLocation>
        <location evidence="2">Cell membrane</location>
        <topology evidence="2">Single-pass type II membrane protein</topology>
    </subcellularLocation>
    <subcellularLocation>
        <location evidence="7">Membrane</location>
        <topology evidence="7">Single-pass type II membrane protein</topology>
    </subcellularLocation>
</comment>
<dbReference type="OrthoDB" id="9815782at2"/>
<dbReference type="PANTHER" id="PTHR43390:SF1">
    <property type="entry name" value="CHLOROPLAST PROCESSING PEPTIDASE"/>
    <property type="match status" value="1"/>
</dbReference>
<dbReference type="InterPro" id="IPR036286">
    <property type="entry name" value="LexA/Signal_pep-like_sf"/>
</dbReference>
<dbReference type="PROSITE" id="PS00761">
    <property type="entry name" value="SPASE_I_3"/>
    <property type="match status" value="1"/>
</dbReference>
<keyword evidence="5 7" id="KW-0378">Hydrolase</keyword>
<dbReference type="GO" id="GO:0006465">
    <property type="term" value="P:signal peptide processing"/>
    <property type="evidence" value="ECO:0007669"/>
    <property type="project" value="InterPro"/>
</dbReference>
<dbReference type="GO" id="GO:0005886">
    <property type="term" value="C:plasma membrane"/>
    <property type="evidence" value="ECO:0007669"/>
    <property type="project" value="UniProtKB-SubCell"/>
</dbReference>
<dbReference type="GO" id="GO:0009003">
    <property type="term" value="F:signal peptidase activity"/>
    <property type="evidence" value="ECO:0007669"/>
    <property type="project" value="UniProtKB-EC"/>
</dbReference>
<dbReference type="Gene3D" id="2.10.109.10">
    <property type="entry name" value="Umud Fragment, subunit A"/>
    <property type="match status" value="1"/>
</dbReference>
<feature type="transmembrane region" description="Helical" evidence="7">
    <location>
        <begin position="18"/>
        <end position="42"/>
    </location>
</feature>
<comment type="similarity">
    <text evidence="3 7">Belongs to the peptidase S26 family.</text>
</comment>
<evidence type="ECO:0000256" key="6">
    <source>
        <dbReference type="PIRSR" id="PIRSR600223-1"/>
    </source>
</evidence>
<evidence type="ECO:0000313" key="11">
    <source>
        <dbReference type="Proteomes" id="UP000256661"/>
    </source>
</evidence>
<keyword evidence="7" id="KW-0812">Transmembrane</keyword>
<gene>
    <name evidence="10" type="ORF">DFJ69_3889</name>
</gene>
<dbReference type="InterPro" id="IPR019758">
    <property type="entry name" value="Pept_S26A_signal_pept_1_CS"/>
</dbReference>
<dbReference type="InterPro" id="IPR000223">
    <property type="entry name" value="Pept_S26A_signal_pept_1"/>
</dbReference>
<feature type="compositionally biased region" description="Basic residues" evidence="8">
    <location>
        <begin position="263"/>
        <end position="276"/>
    </location>
</feature>
<feature type="active site" evidence="6">
    <location>
        <position position="116"/>
    </location>
</feature>
<dbReference type="NCBIfam" id="TIGR02227">
    <property type="entry name" value="sigpep_I_bact"/>
    <property type="match status" value="1"/>
</dbReference>
<keyword evidence="11" id="KW-1185">Reference proteome</keyword>
<dbReference type="RefSeq" id="WP_116023860.1">
    <property type="nucleotide sequence ID" value="NZ_QTTT01000001.1"/>
</dbReference>
<feature type="region of interest" description="Disordered" evidence="8">
    <location>
        <begin position="176"/>
        <end position="198"/>
    </location>
</feature>
<dbReference type="SUPFAM" id="SSF51306">
    <property type="entry name" value="LexA/Signal peptidase"/>
    <property type="match status" value="1"/>
</dbReference>
<protein>
    <recommendedName>
        <fullName evidence="4 7">Signal peptidase I</fullName>
        <ecNumber evidence="4 7">3.4.21.89</ecNumber>
    </recommendedName>
</protein>
<accession>A0A3D9SR29</accession>
<evidence type="ECO:0000256" key="8">
    <source>
        <dbReference type="SAM" id="MobiDB-lite"/>
    </source>
</evidence>
<evidence type="ECO:0000256" key="5">
    <source>
        <dbReference type="ARBA" id="ARBA00022801"/>
    </source>
</evidence>